<dbReference type="GO" id="GO:0003676">
    <property type="term" value="F:nucleic acid binding"/>
    <property type="evidence" value="ECO:0007669"/>
    <property type="project" value="InterPro"/>
</dbReference>
<protein>
    <recommendedName>
        <fullName evidence="4">CCHC-type domain-containing protein</fullName>
    </recommendedName>
</protein>
<feature type="domain" description="CCHC-type" evidence="4">
    <location>
        <begin position="432"/>
        <end position="446"/>
    </location>
</feature>
<keyword evidence="1" id="KW-0507">mRNA processing</keyword>
<dbReference type="Pfam" id="PF00098">
    <property type="entry name" value="zf-CCHC"/>
    <property type="match status" value="1"/>
</dbReference>
<proteinExistence type="predicted"/>
<organism evidence="5 6">
    <name type="scientific">Sistotremastrum suecicum HHB10207 ss-3</name>
    <dbReference type="NCBI Taxonomy" id="1314776"/>
    <lineage>
        <taxon>Eukaryota</taxon>
        <taxon>Fungi</taxon>
        <taxon>Dikarya</taxon>
        <taxon>Basidiomycota</taxon>
        <taxon>Agaricomycotina</taxon>
        <taxon>Agaricomycetes</taxon>
        <taxon>Sistotremastrales</taxon>
        <taxon>Sistotremastraceae</taxon>
        <taxon>Sistotremastrum</taxon>
    </lineage>
</organism>
<feature type="region of interest" description="Disordered" evidence="3">
    <location>
        <begin position="556"/>
        <end position="595"/>
    </location>
</feature>
<evidence type="ECO:0000313" key="6">
    <source>
        <dbReference type="Proteomes" id="UP000076798"/>
    </source>
</evidence>
<keyword evidence="2" id="KW-0862">Zinc</keyword>
<feature type="region of interest" description="Disordered" evidence="3">
    <location>
        <begin position="50"/>
        <end position="131"/>
    </location>
</feature>
<dbReference type="GO" id="GO:0006397">
    <property type="term" value="P:mRNA processing"/>
    <property type="evidence" value="ECO:0007669"/>
    <property type="project" value="UniProtKB-KW"/>
</dbReference>
<dbReference type="OrthoDB" id="3260546at2759"/>
<evidence type="ECO:0000256" key="2">
    <source>
        <dbReference type="PROSITE-ProRule" id="PRU00047"/>
    </source>
</evidence>
<feature type="compositionally biased region" description="Pro residues" evidence="3">
    <location>
        <begin position="574"/>
        <end position="585"/>
    </location>
</feature>
<dbReference type="GO" id="GO:0008270">
    <property type="term" value="F:zinc ion binding"/>
    <property type="evidence" value="ECO:0007669"/>
    <property type="project" value="UniProtKB-KW"/>
</dbReference>
<dbReference type="InterPro" id="IPR036875">
    <property type="entry name" value="Znf_CCHC_sf"/>
</dbReference>
<sequence length="595" mass="66170">PSHYINEADASTARLRALRSRHSLSYHTNETLRDFYGHPLVFASEDIFTSEEDDEDFNPQAESSRYTTTSPSTDDPPIEDDPLVIFLARRSPTTDPEDSPSSVSPLSPLTPAPPTPPPTPTPMAQPVPMPGTGNSPYKLVFKGDGRYLLDFFQQYEIAAHAAQLTPEQMCRNVIVYVEPLIDKELWRSLPGHNPIAPAVWDWNVYKAQILAEYPAATSPRFSFNDLVTIARVQNDQAIRTVEDVGKYGRRFRMILNWLTANNQNPGQQAASLFLKGFDANAREKILLLLKITYPARDRNSYTVDEIYLAAQREFEDCQDHSRFEEGKRSSFDMDWGFGGNDDTWEIHREPTATRNVPRVVPKTEPMFGNDALKSFTDAMAAQLQKQTNAIAALTAAIAVQSRVPPPSLPYPSPSIPAGPSQPRATASAYPGCAFCGQTGHMVRNCPVVTDYISQGKAKRTADGSRLLTPGDTQIPPGFRGQTLKERLDIWLTQNPQVRVSMITDVPEKTAYLIETLLDPMPPATVLSHVAGSDPSEDEFDYSLNQINSLVLELQEKRRNPGRTARPPREATPHVPRPPAVPPSIPVPISQNQHRL</sequence>
<gene>
    <name evidence="5" type="ORF">SISSUDRAFT_1068052</name>
</gene>
<evidence type="ECO:0000259" key="4">
    <source>
        <dbReference type="PROSITE" id="PS50158"/>
    </source>
</evidence>
<feature type="non-terminal residue" evidence="5">
    <location>
        <position position="1"/>
    </location>
</feature>
<dbReference type="Proteomes" id="UP000076798">
    <property type="component" value="Unassembled WGS sequence"/>
</dbReference>
<dbReference type="PROSITE" id="PS50158">
    <property type="entry name" value="ZF_CCHC"/>
    <property type="match status" value="1"/>
</dbReference>
<dbReference type="AlphaFoldDB" id="A0A165WGS1"/>
<feature type="compositionally biased region" description="Low complexity" evidence="3">
    <location>
        <begin position="91"/>
        <end position="107"/>
    </location>
</feature>
<dbReference type="SUPFAM" id="SSF57756">
    <property type="entry name" value="Retrovirus zinc finger-like domains"/>
    <property type="match status" value="1"/>
</dbReference>
<keyword evidence="2" id="KW-0863">Zinc-finger</keyword>
<keyword evidence="2" id="KW-0479">Metal-binding</keyword>
<dbReference type="InterPro" id="IPR001878">
    <property type="entry name" value="Znf_CCHC"/>
</dbReference>
<feature type="compositionally biased region" description="Pro residues" evidence="3">
    <location>
        <begin position="108"/>
        <end position="129"/>
    </location>
</feature>
<evidence type="ECO:0000313" key="5">
    <source>
        <dbReference type="EMBL" id="KZT31135.1"/>
    </source>
</evidence>
<accession>A0A165WGS1</accession>
<evidence type="ECO:0000256" key="1">
    <source>
        <dbReference type="ARBA" id="ARBA00022664"/>
    </source>
</evidence>
<dbReference type="SMART" id="SM00343">
    <property type="entry name" value="ZnF_C2HC"/>
    <property type="match status" value="1"/>
</dbReference>
<name>A0A165WGS1_9AGAM</name>
<dbReference type="EMBL" id="KV428817">
    <property type="protein sequence ID" value="KZT31135.1"/>
    <property type="molecule type" value="Genomic_DNA"/>
</dbReference>
<reference evidence="5 6" key="1">
    <citation type="journal article" date="2016" name="Mol. Biol. Evol.">
        <title>Comparative Genomics of Early-Diverging Mushroom-Forming Fungi Provides Insights into the Origins of Lignocellulose Decay Capabilities.</title>
        <authorList>
            <person name="Nagy L.G."/>
            <person name="Riley R."/>
            <person name="Tritt A."/>
            <person name="Adam C."/>
            <person name="Daum C."/>
            <person name="Floudas D."/>
            <person name="Sun H."/>
            <person name="Yadav J.S."/>
            <person name="Pangilinan J."/>
            <person name="Larsson K.H."/>
            <person name="Matsuura K."/>
            <person name="Barry K."/>
            <person name="Labutti K."/>
            <person name="Kuo R."/>
            <person name="Ohm R.A."/>
            <person name="Bhattacharya S.S."/>
            <person name="Shirouzu T."/>
            <person name="Yoshinaga Y."/>
            <person name="Martin F.M."/>
            <person name="Grigoriev I.V."/>
            <person name="Hibbett D.S."/>
        </authorList>
    </citation>
    <scope>NUCLEOTIDE SEQUENCE [LARGE SCALE GENOMIC DNA]</scope>
    <source>
        <strain evidence="5 6">HHB10207 ss-3</strain>
    </source>
</reference>
<evidence type="ECO:0000256" key="3">
    <source>
        <dbReference type="SAM" id="MobiDB-lite"/>
    </source>
</evidence>
<keyword evidence="6" id="KW-1185">Reference proteome</keyword>
<feature type="compositionally biased region" description="Low complexity" evidence="3">
    <location>
        <begin position="63"/>
        <end position="75"/>
    </location>
</feature>
<dbReference type="STRING" id="1314776.A0A165WGS1"/>